<name>A0A0L0NUV1_CANAR</name>
<protein>
    <submittedName>
        <fullName evidence="2">Uncharacterized protein</fullName>
    </submittedName>
</protein>
<dbReference type="EMBL" id="LGST01000041">
    <property type="protein sequence ID" value="KND97440.1"/>
    <property type="molecule type" value="Genomic_DNA"/>
</dbReference>
<gene>
    <name evidence="2" type="ORF">QG37_05823</name>
</gene>
<organism evidence="2 3">
    <name type="scientific">Candidozyma auris</name>
    <name type="common">Yeast</name>
    <name type="synonym">Candida auris</name>
    <dbReference type="NCBI Taxonomy" id="498019"/>
    <lineage>
        <taxon>Eukaryota</taxon>
        <taxon>Fungi</taxon>
        <taxon>Dikarya</taxon>
        <taxon>Ascomycota</taxon>
        <taxon>Saccharomycotina</taxon>
        <taxon>Pichiomycetes</taxon>
        <taxon>Metschnikowiaceae</taxon>
        <taxon>Candidozyma</taxon>
    </lineage>
</organism>
<evidence type="ECO:0000256" key="1">
    <source>
        <dbReference type="SAM" id="MobiDB-lite"/>
    </source>
</evidence>
<comment type="caution">
    <text evidence="2">The sequence shown here is derived from an EMBL/GenBank/DDBJ whole genome shotgun (WGS) entry which is preliminary data.</text>
</comment>
<dbReference type="VEuPathDB" id="FungiDB:QG37_05823"/>
<feature type="compositionally biased region" description="Basic and acidic residues" evidence="1">
    <location>
        <begin position="1"/>
        <end position="13"/>
    </location>
</feature>
<dbReference type="AlphaFoldDB" id="A0A0L0NUV1"/>
<proteinExistence type="predicted"/>
<accession>A0A0L0NUV1</accession>
<reference evidence="3" key="1">
    <citation type="journal article" date="2015" name="BMC Genomics">
        <title>Draft genome of a commonly misdiagnosed multidrug resistant pathogen Candida auris.</title>
        <authorList>
            <person name="Chatterjee S."/>
            <person name="Alampalli S.V."/>
            <person name="Nageshan R.K."/>
            <person name="Chettiar S.T."/>
            <person name="Joshi S."/>
            <person name="Tatu U.S."/>
        </authorList>
    </citation>
    <scope>NUCLEOTIDE SEQUENCE [LARGE SCALE GENOMIC DNA]</scope>
    <source>
        <strain evidence="3">6684</strain>
    </source>
</reference>
<sequence>MNEKENKKPKTYDSETAPKILTNSGKACKSIAI</sequence>
<feature type="region of interest" description="Disordered" evidence="1">
    <location>
        <begin position="1"/>
        <end position="33"/>
    </location>
</feature>
<dbReference type="Proteomes" id="UP000037122">
    <property type="component" value="Unassembled WGS sequence"/>
</dbReference>
<evidence type="ECO:0000313" key="2">
    <source>
        <dbReference type="EMBL" id="KND97440.1"/>
    </source>
</evidence>
<evidence type="ECO:0000313" key="3">
    <source>
        <dbReference type="Proteomes" id="UP000037122"/>
    </source>
</evidence>